<sequence length="68" mass="8345">MQYQSYENKHLRLVELENKKAQQQELQNNYHIISLLTRRLLINFHAEEIIAENTYGFFVEYEEKTNRN</sequence>
<dbReference type="AlphaFoldDB" id="A0A1Y3EKB8"/>
<accession>A0A1Y3EKB8</accession>
<dbReference type="Proteomes" id="UP000243006">
    <property type="component" value="Unassembled WGS sequence"/>
</dbReference>
<organism evidence="1 2">
    <name type="scientific">Trichinella nativa</name>
    <dbReference type="NCBI Taxonomy" id="6335"/>
    <lineage>
        <taxon>Eukaryota</taxon>
        <taxon>Metazoa</taxon>
        <taxon>Ecdysozoa</taxon>
        <taxon>Nematoda</taxon>
        <taxon>Enoplea</taxon>
        <taxon>Dorylaimia</taxon>
        <taxon>Trichinellida</taxon>
        <taxon>Trichinellidae</taxon>
        <taxon>Trichinella</taxon>
    </lineage>
</organism>
<proteinExistence type="predicted"/>
<name>A0A1Y3EKB8_9BILA</name>
<protein>
    <submittedName>
        <fullName evidence="1">Uncharacterized protein</fullName>
    </submittedName>
</protein>
<gene>
    <name evidence="1" type="ORF">D917_08334</name>
</gene>
<evidence type="ECO:0000313" key="1">
    <source>
        <dbReference type="EMBL" id="OUC45612.1"/>
    </source>
</evidence>
<comment type="caution">
    <text evidence="1">The sequence shown here is derived from an EMBL/GenBank/DDBJ whole genome shotgun (WGS) entry which is preliminary data.</text>
</comment>
<evidence type="ECO:0000313" key="2">
    <source>
        <dbReference type="Proteomes" id="UP000243006"/>
    </source>
</evidence>
<reference evidence="1 2" key="1">
    <citation type="submission" date="2015-04" db="EMBL/GenBank/DDBJ databases">
        <title>Draft genome of the roundworm Trichinella nativa.</title>
        <authorList>
            <person name="Mitreva M."/>
        </authorList>
    </citation>
    <scope>NUCLEOTIDE SEQUENCE [LARGE SCALE GENOMIC DNA]</scope>
    <source>
        <strain evidence="1 2">ISS45</strain>
    </source>
</reference>
<dbReference type="EMBL" id="LVZM01008945">
    <property type="protein sequence ID" value="OUC45612.1"/>
    <property type="molecule type" value="Genomic_DNA"/>
</dbReference>